<dbReference type="SUPFAM" id="SSF46785">
    <property type="entry name" value="Winged helix' DNA-binding domain"/>
    <property type="match status" value="1"/>
</dbReference>
<dbReference type="PANTHER" id="PTHR10539">
    <property type="entry name" value="26S PROTEASOME NON-ATPASE REGULATORY SUBUNIT 13"/>
    <property type="match status" value="1"/>
</dbReference>
<dbReference type="GO" id="GO:0006511">
    <property type="term" value="P:ubiquitin-dependent protein catabolic process"/>
    <property type="evidence" value="ECO:0007669"/>
    <property type="project" value="TreeGrafter"/>
</dbReference>
<dbReference type="GO" id="GO:0005634">
    <property type="term" value="C:nucleus"/>
    <property type="evidence" value="ECO:0007669"/>
    <property type="project" value="TreeGrafter"/>
</dbReference>
<dbReference type="Proteomes" id="UP000593567">
    <property type="component" value="Unassembled WGS sequence"/>
</dbReference>
<dbReference type="InterPro" id="IPR036390">
    <property type="entry name" value="WH_DNA-bd_sf"/>
</dbReference>
<dbReference type="Pfam" id="PF01399">
    <property type="entry name" value="PCI"/>
    <property type="match status" value="1"/>
</dbReference>
<evidence type="ECO:0000256" key="5">
    <source>
        <dbReference type="ARBA" id="ARBA00022942"/>
    </source>
</evidence>
<dbReference type="InterPro" id="IPR000717">
    <property type="entry name" value="PCI_dom"/>
</dbReference>
<keyword evidence="5" id="KW-0647">Proteasome</keyword>
<gene>
    <name evidence="10" type="ORF">EB796_012379</name>
</gene>
<evidence type="ECO:0000313" key="10">
    <source>
        <dbReference type="EMBL" id="KAF6029311.1"/>
    </source>
</evidence>
<dbReference type="Pfam" id="PF22037">
    <property type="entry name" value="PSD13_N"/>
    <property type="match status" value="1"/>
</dbReference>
<evidence type="ECO:0000256" key="2">
    <source>
        <dbReference type="ARBA" id="ARBA00006207"/>
    </source>
</evidence>
<comment type="function">
    <text evidence="1">Component of the 26S proteasome, a multiprotein complex involved in the ATP-dependent degradation of ubiquitinated proteins. This complex plays a key role in the maintenance of protein homeostasis by removing misfolded or damaged proteins, which could impair cellular functions, and by removing proteins whose functions are no longer required. Therefore, the proteasome participates in numerous cellular processes, including cell cycle progression, apoptosis, or DNA damage repair.</text>
</comment>
<comment type="similarity">
    <text evidence="2">Belongs to the proteasome subunit S11 family.</text>
</comment>
<comment type="caution">
    <text evidence="10">The sequence shown here is derived from an EMBL/GenBank/DDBJ whole genome shotgun (WGS) entry which is preliminary data.</text>
</comment>
<proteinExistence type="inferred from homology"/>
<feature type="domain" description="PCI" evidence="9">
    <location>
        <begin position="172"/>
        <end position="342"/>
    </location>
</feature>
<dbReference type="SMART" id="SM00088">
    <property type="entry name" value="PINT"/>
    <property type="match status" value="1"/>
</dbReference>
<dbReference type="GO" id="GO:0008541">
    <property type="term" value="C:proteasome regulatory particle, lid subcomplex"/>
    <property type="evidence" value="ECO:0007669"/>
    <property type="project" value="TreeGrafter"/>
</dbReference>
<evidence type="ECO:0000256" key="7">
    <source>
        <dbReference type="ARBA" id="ARBA00031303"/>
    </source>
</evidence>
<dbReference type="InterPro" id="IPR054179">
    <property type="entry name" value="PSD13_N"/>
</dbReference>
<comment type="subunit">
    <text evidence="3">Component of the 19S proteasome regulatory particle complex. The 26S proteasome consists of a 20S core particle (CP) and two 19S regulatory subunits (RP). The regulatory particle is made of a lid composed of 9 subunits including PSMD13, a base containing 6 ATPases and few additional components.</text>
</comment>
<dbReference type="EMBL" id="VXIV02001831">
    <property type="protein sequence ID" value="KAF6029311.1"/>
    <property type="molecule type" value="Genomic_DNA"/>
</dbReference>
<keyword evidence="11" id="KW-1185">Reference proteome</keyword>
<dbReference type="PANTHER" id="PTHR10539:SF0">
    <property type="entry name" value="26S PROTEASOME NON-ATPASE REGULATORY SUBUNIT 13"/>
    <property type="match status" value="1"/>
</dbReference>
<evidence type="ECO:0000256" key="6">
    <source>
        <dbReference type="ARBA" id="ARBA00029749"/>
    </source>
</evidence>
<name>A0A7J7JUH6_BUGNE</name>
<evidence type="ECO:0000256" key="1">
    <source>
        <dbReference type="ARBA" id="ARBA00002362"/>
    </source>
</evidence>
<reference evidence="10" key="1">
    <citation type="submission" date="2020-06" db="EMBL/GenBank/DDBJ databases">
        <title>Draft genome of Bugula neritina, a colonial animal packing powerful symbionts and potential medicines.</title>
        <authorList>
            <person name="Rayko M."/>
        </authorList>
    </citation>
    <scope>NUCLEOTIDE SEQUENCE [LARGE SCALE GENOMIC DNA]</scope>
    <source>
        <strain evidence="10">Kwan_BN1</strain>
    </source>
</reference>
<dbReference type="GO" id="GO:0005198">
    <property type="term" value="F:structural molecule activity"/>
    <property type="evidence" value="ECO:0007669"/>
    <property type="project" value="TreeGrafter"/>
</dbReference>
<dbReference type="PROSITE" id="PS50250">
    <property type="entry name" value="PCI"/>
    <property type="match status" value="1"/>
</dbReference>
<organism evidence="10 11">
    <name type="scientific">Bugula neritina</name>
    <name type="common">Brown bryozoan</name>
    <name type="synonym">Sertularia neritina</name>
    <dbReference type="NCBI Taxonomy" id="10212"/>
    <lineage>
        <taxon>Eukaryota</taxon>
        <taxon>Metazoa</taxon>
        <taxon>Spiralia</taxon>
        <taxon>Lophotrochozoa</taxon>
        <taxon>Bryozoa</taxon>
        <taxon>Gymnolaemata</taxon>
        <taxon>Cheilostomatida</taxon>
        <taxon>Flustrina</taxon>
        <taxon>Buguloidea</taxon>
        <taxon>Bugulidae</taxon>
        <taxon>Bugula</taxon>
    </lineage>
</organism>
<protein>
    <recommendedName>
        <fullName evidence="4">26S proteasome non-ATPase regulatory subunit 13</fullName>
    </recommendedName>
    <alternativeName>
        <fullName evidence="6">26S proteasome regulatory subunit RPN9</fullName>
    </alternativeName>
    <alternativeName>
        <fullName evidence="8">26S proteasome regulatory subunit S11</fullName>
    </alternativeName>
    <alternativeName>
        <fullName evidence="7">26S proteasome regulatory subunit p40.5</fullName>
    </alternativeName>
</protein>
<evidence type="ECO:0000256" key="3">
    <source>
        <dbReference type="ARBA" id="ARBA00011441"/>
    </source>
</evidence>
<evidence type="ECO:0000256" key="4">
    <source>
        <dbReference type="ARBA" id="ARBA00015732"/>
    </source>
</evidence>
<dbReference type="InterPro" id="IPR035298">
    <property type="entry name" value="PSMD13"/>
</dbReference>
<sequence>MAAARVASYLTSQKGSSDESVAAVFSKLEELYNKKLWHQLTLATAEAIKLPYFTEQGGRMKELYDNFVCDFEHRINPLALMEIAMYCLLDMQDKDEAIKFIEKLKLRIKGHKEASILAETALGNIYIRTRELPEVKKIVEATQASLEELDGVTAVHSRFYELSSDYYKLQGDHANYYREALRFLGCIDLSQLPNDRQHERAYSLSLAALLGDGVYNFGELLAHPILDSLRKTDKQWIIDLMYAFNSGDIGKFENSQPMLQKQPDLAKAIDKLKMKISLLCLMEMTFNRPSNNRCISFAEIAKETRLPINEVELLTMKALSLGLVRGTIDQVEQHVTMTWVQPRVLDLAQISTMQKRLTQWCDDVKQMELLVENKAHDILI</sequence>
<dbReference type="OrthoDB" id="1093at2759"/>
<evidence type="ECO:0000259" key="9">
    <source>
        <dbReference type="PROSITE" id="PS50250"/>
    </source>
</evidence>
<accession>A0A7J7JUH6</accession>
<dbReference type="GO" id="GO:0005829">
    <property type="term" value="C:cytosol"/>
    <property type="evidence" value="ECO:0007669"/>
    <property type="project" value="TreeGrafter"/>
</dbReference>
<evidence type="ECO:0000313" key="11">
    <source>
        <dbReference type="Proteomes" id="UP000593567"/>
    </source>
</evidence>
<dbReference type="AlphaFoldDB" id="A0A7J7JUH6"/>
<evidence type="ECO:0000256" key="8">
    <source>
        <dbReference type="ARBA" id="ARBA00032323"/>
    </source>
</evidence>